<dbReference type="SUPFAM" id="SSF56601">
    <property type="entry name" value="beta-lactamase/transpeptidase-like"/>
    <property type="match status" value="1"/>
</dbReference>
<gene>
    <name evidence="1" type="ORF">CIG21_06320</name>
</gene>
<proteinExistence type="predicted"/>
<dbReference type="Proteomes" id="UP000215771">
    <property type="component" value="Unassembled WGS sequence"/>
</dbReference>
<sequence>MQAASAWGTAGAAVAGPNGVVASGEQGATAAWSTIKVPIAIAALRADPAASGDVAAAITASDNAAAERLYATAGADAVDAVLSESGLTVPVNTAKTRPEFSTFGQTALSVSDEAQLADSLACIAGAGQVLQLMGQVDPGQSYGLGTLGALFKGGWGPDTAGMYQVRQFGLVPRGDGSYAPVAFTAFPADGAYDTGQQMLNAMAQRLGEGTEFLPAARCQP</sequence>
<dbReference type="EMBL" id="NQMQ01000011">
    <property type="protein sequence ID" value="PAJ70111.1"/>
    <property type="molecule type" value="Genomic_DNA"/>
</dbReference>
<comment type="caution">
    <text evidence="1">The sequence shown here is derived from an EMBL/GenBank/DDBJ whole genome shotgun (WGS) entry which is preliminary data.</text>
</comment>
<evidence type="ECO:0000313" key="1">
    <source>
        <dbReference type="EMBL" id="PAJ70111.1"/>
    </source>
</evidence>
<dbReference type="InterPro" id="IPR012338">
    <property type="entry name" value="Beta-lactam/transpept-like"/>
</dbReference>
<name>A0A269PDI1_9CORY</name>
<organism evidence="1 2">
    <name type="scientific">Corynebacterium hadale</name>
    <dbReference type="NCBI Taxonomy" id="2026255"/>
    <lineage>
        <taxon>Bacteria</taxon>
        <taxon>Bacillati</taxon>
        <taxon>Actinomycetota</taxon>
        <taxon>Actinomycetes</taxon>
        <taxon>Mycobacteriales</taxon>
        <taxon>Corynebacteriaceae</taxon>
        <taxon>Corynebacterium</taxon>
    </lineage>
</organism>
<protein>
    <recommendedName>
        <fullName evidence="3">Serine hydrolase</fullName>
    </recommendedName>
</protein>
<evidence type="ECO:0000313" key="2">
    <source>
        <dbReference type="Proteomes" id="UP000215771"/>
    </source>
</evidence>
<dbReference type="AlphaFoldDB" id="A0A269PDI1"/>
<dbReference type="Gene3D" id="3.40.710.10">
    <property type="entry name" value="DD-peptidase/beta-lactamase superfamily"/>
    <property type="match status" value="1"/>
</dbReference>
<accession>A0A269PDI1</accession>
<evidence type="ECO:0008006" key="3">
    <source>
        <dbReference type="Google" id="ProtNLM"/>
    </source>
</evidence>
<reference evidence="1 2" key="1">
    <citation type="submission" date="2017-08" db="EMBL/GenBank/DDBJ databases">
        <authorList>
            <person name="de Groot N.N."/>
        </authorList>
    </citation>
    <scope>NUCLEOTIDE SEQUENCE [LARGE SCALE GENOMIC DNA]</scope>
    <source>
        <strain evidence="1 2">NBT06-6</strain>
    </source>
</reference>